<organism evidence="1 2">
    <name type="scientific">Penicillium camemberti (strain FM 013)</name>
    <dbReference type="NCBI Taxonomy" id="1429867"/>
    <lineage>
        <taxon>Eukaryota</taxon>
        <taxon>Fungi</taxon>
        <taxon>Dikarya</taxon>
        <taxon>Ascomycota</taxon>
        <taxon>Pezizomycotina</taxon>
        <taxon>Eurotiomycetes</taxon>
        <taxon>Eurotiomycetidae</taxon>
        <taxon>Eurotiales</taxon>
        <taxon>Aspergillaceae</taxon>
        <taxon>Penicillium</taxon>
    </lineage>
</organism>
<keyword evidence="2" id="KW-1185">Reference proteome</keyword>
<evidence type="ECO:0000313" key="2">
    <source>
        <dbReference type="Proteomes" id="UP000053732"/>
    </source>
</evidence>
<dbReference type="AlphaFoldDB" id="A0A0G4PMY3"/>
<dbReference type="Proteomes" id="UP000053732">
    <property type="component" value="Unassembled WGS sequence"/>
</dbReference>
<reference evidence="1 2" key="1">
    <citation type="journal article" date="2014" name="Nat. Commun.">
        <title>Multiple recent horizontal transfers of a large genomic region in cheese making fungi.</title>
        <authorList>
            <person name="Cheeseman K."/>
            <person name="Ropars J."/>
            <person name="Renault P."/>
            <person name="Dupont J."/>
            <person name="Gouzy J."/>
            <person name="Branca A."/>
            <person name="Abraham A.L."/>
            <person name="Ceppi M."/>
            <person name="Conseiller E."/>
            <person name="Debuchy R."/>
            <person name="Malagnac F."/>
            <person name="Goarin A."/>
            <person name="Silar P."/>
            <person name="Lacoste S."/>
            <person name="Sallet E."/>
            <person name="Bensimon A."/>
            <person name="Giraud T."/>
            <person name="Brygoo Y."/>
        </authorList>
    </citation>
    <scope>NUCLEOTIDE SEQUENCE [LARGE SCALE GENOMIC DNA]</scope>
    <source>
        <strain evidence="2">FM 013</strain>
    </source>
</reference>
<dbReference type="EMBL" id="HG793157">
    <property type="protein sequence ID" value="CRL27805.1"/>
    <property type="molecule type" value="Genomic_DNA"/>
</dbReference>
<gene>
    <name evidence="1" type="ORF">PCAMFM013_S024g000060</name>
</gene>
<protein>
    <submittedName>
        <fullName evidence="1">Str. FM013</fullName>
    </submittedName>
</protein>
<accession>A0A0G4PMY3</accession>
<proteinExistence type="predicted"/>
<sequence>MDIAILTPELLWWIRGRFLSARLVPTSTSQNLGP</sequence>
<evidence type="ECO:0000313" key="1">
    <source>
        <dbReference type="EMBL" id="CRL27805.1"/>
    </source>
</evidence>
<name>A0A0G4PMY3_PENC3</name>